<feature type="chain" id="PRO_5034948392" description="F-box domain-containing protein" evidence="2">
    <location>
        <begin position="17"/>
        <end position="271"/>
    </location>
</feature>
<proteinExistence type="predicted"/>
<evidence type="ECO:0000256" key="1">
    <source>
        <dbReference type="SAM" id="MobiDB-lite"/>
    </source>
</evidence>
<feature type="non-terminal residue" evidence="4">
    <location>
        <position position="1"/>
    </location>
</feature>
<dbReference type="EMBL" id="CAJMWY010001281">
    <property type="protein sequence ID" value="CAE6463438.1"/>
    <property type="molecule type" value="Genomic_DNA"/>
</dbReference>
<dbReference type="InterPro" id="IPR001810">
    <property type="entry name" value="F-box_dom"/>
</dbReference>
<accession>A0A8H3GR50</accession>
<dbReference type="PROSITE" id="PS50181">
    <property type="entry name" value="FBOX"/>
    <property type="match status" value="1"/>
</dbReference>
<feature type="region of interest" description="Disordered" evidence="1">
    <location>
        <begin position="70"/>
        <end position="97"/>
    </location>
</feature>
<dbReference type="Proteomes" id="UP000663861">
    <property type="component" value="Unassembled WGS sequence"/>
</dbReference>
<evidence type="ECO:0000313" key="5">
    <source>
        <dbReference type="Proteomes" id="UP000663861"/>
    </source>
</evidence>
<feature type="signal peptide" evidence="2">
    <location>
        <begin position="1"/>
        <end position="16"/>
    </location>
</feature>
<gene>
    <name evidence="4" type="ORF">RDB_LOCUS71777</name>
</gene>
<feature type="domain" description="F-box" evidence="3">
    <location>
        <begin position="107"/>
        <end position="156"/>
    </location>
</feature>
<keyword evidence="2" id="KW-0732">Signal</keyword>
<evidence type="ECO:0000259" key="3">
    <source>
        <dbReference type="PROSITE" id="PS50181"/>
    </source>
</evidence>
<comment type="caution">
    <text evidence="4">The sequence shown here is derived from an EMBL/GenBank/DDBJ whole genome shotgun (WGS) entry which is preliminary data.</text>
</comment>
<protein>
    <recommendedName>
        <fullName evidence="3">F-box domain-containing protein</fullName>
    </recommendedName>
</protein>
<name>A0A8H3GR50_9AGAM</name>
<evidence type="ECO:0000313" key="4">
    <source>
        <dbReference type="EMBL" id="CAE6463438.1"/>
    </source>
</evidence>
<sequence>NTSLFIRSVLFKSVLCLGKLSQVQLKDAANGPRIPVGLLHVHRVLHHRVGAVDNVSHSLEHYANFTEVDDSAPVEQKSQPRERQSATTKVTKLPAQEEQMSGKQSRVVCLSDIPVRIITKILSHLIPIDIISLARSIKPLRKMLMRRSSVHIWRVAMDNISGLPECPPEMKCMSKRAWLDLVFPPESLTKPERATLKPVLVGLLKADRKRRLEVGCHARKQEWQARLSELFRDIKKQGTMTIQVSSPDSKLTGLNTVSYEPPFPDFAQYWS</sequence>
<evidence type="ECO:0000256" key="2">
    <source>
        <dbReference type="SAM" id="SignalP"/>
    </source>
</evidence>
<dbReference type="AlphaFoldDB" id="A0A8H3GR50"/>
<organism evidence="4 5">
    <name type="scientific">Rhizoctonia solani</name>
    <dbReference type="NCBI Taxonomy" id="456999"/>
    <lineage>
        <taxon>Eukaryota</taxon>
        <taxon>Fungi</taxon>
        <taxon>Dikarya</taxon>
        <taxon>Basidiomycota</taxon>
        <taxon>Agaricomycotina</taxon>
        <taxon>Agaricomycetes</taxon>
        <taxon>Cantharellales</taxon>
        <taxon>Ceratobasidiaceae</taxon>
        <taxon>Rhizoctonia</taxon>
    </lineage>
</organism>
<reference evidence="4" key="1">
    <citation type="submission" date="2021-01" db="EMBL/GenBank/DDBJ databases">
        <authorList>
            <person name="Kaushik A."/>
        </authorList>
    </citation>
    <scope>NUCLEOTIDE SEQUENCE</scope>
    <source>
        <strain evidence="4">AG4-RS23</strain>
    </source>
</reference>